<evidence type="ECO:0000313" key="3">
    <source>
        <dbReference type="Proteomes" id="UP000247078"/>
    </source>
</evidence>
<accession>A0A855Y076</accession>
<dbReference type="EMBL" id="QLLI01000015">
    <property type="protein sequence ID" value="RAI88562.1"/>
    <property type="molecule type" value="Genomic_DNA"/>
</dbReference>
<reference evidence="1 3" key="1">
    <citation type="submission" date="2018-05" db="EMBL/GenBank/DDBJ databases">
        <title>Freshwater and sediment microbial communities from various areas in North America, analyzing microbe dynamics in response to fracking.</title>
        <authorList>
            <person name="Lamendella R."/>
        </authorList>
    </citation>
    <scope>NUCLEOTIDE SEQUENCE [LARGE SCALE GENOMIC DNA]</scope>
    <source>
        <strain evidence="1 3">DB-3</strain>
        <strain evidence="2 4">NG-13</strain>
    </source>
</reference>
<dbReference type="Proteomes" id="UP000247078">
    <property type="component" value="Unassembled WGS sequence"/>
</dbReference>
<protein>
    <submittedName>
        <fullName evidence="1">Uncharacterized protein</fullName>
    </submittedName>
</protein>
<evidence type="ECO:0000313" key="4">
    <source>
        <dbReference type="Proteomes" id="UP000248827"/>
    </source>
</evidence>
<proteinExistence type="predicted"/>
<sequence length="67" mass="7494">MHSLPTCQKKFGHEGIGAKINTRRNNRPSVRFSFTLAPLSKNGHEDALTHQLVEYLFPAAAVPILHE</sequence>
<organism evidence="1 3">
    <name type="scientific">Paenibacillus pabuli</name>
    <dbReference type="NCBI Taxonomy" id="1472"/>
    <lineage>
        <taxon>Bacteria</taxon>
        <taxon>Bacillati</taxon>
        <taxon>Bacillota</taxon>
        <taxon>Bacilli</taxon>
        <taxon>Bacillales</taxon>
        <taxon>Paenibacillaceae</taxon>
        <taxon>Paenibacillus</taxon>
    </lineage>
</organism>
<keyword evidence="4" id="KW-1185">Reference proteome</keyword>
<name>A0A855Y076_9BACL</name>
<dbReference type="AlphaFoldDB" id="A0A855Y076"/>
<dbReference type="Proteomes" id="UP000248827">
    <property type="component" value="Unassembled WGS sequence"/>
</dbReference>
<evidence type="ECO:0000313" key="1">
    <source>
        <dbReference type="EMBL" id="PWW34670.1"/>
    </source>
</evidence>
<comment type="caution">
    <text evidence="1">The sequence shown here is derived from an EMBL/GenBank/DDBJ whole genome shotgun (WGS) entry which is preliminary data.</text>
</comment>
<evidence type="ECO:0000313" key="2">
    <source>
        <dbReference type="EMBL" id="RAI88562.1"/>
    </source>
</evidence>
<gene>
    <name evidence="2" type="ORF">DET54_11547</name>
    <name evidence="1" type="ORF">DET56_11447</name>
</gene>
<dbReference type="EMBL" id="QGTZ01000014">
    <property type="protein sequence ID" value="PWW34670.1"/>
    <property type="molecule type" value="Genomic_DNA"/>
</dbReference>